<keyword evidence="2" id="KW-1185">Reference proteome</keyword>
<comment type="caution">
    <text evidence="1">The sequence shown here is derived from an EMBL/GenBank/DDBJ whole genome shotgun (WGS) entry which is preliminary data.</text>
</comment>
<evidence type="ECO:0000313" key="2">
    <source>
        <dbReference type="Proteomes" id="UP000070620"/>
    </source>
</evidence>
<dbReference type="EMBL" id="LRQV01000102">
    <property type="protein sequence ID" value="KXK59678.1"/>
    <property type="molecule type" value="Genomic_DNA"/>
</dbReference>
<dbReference type="InterPro" id="IPR046030">
    <property type="entry name" value="DUF5988"/>
</dbReference>
<proteinExistence type="predicted"/>
<dbReference type="Pfam" id="PF19450">
    <property type="entry name" value="DUF5988"/>
    <property type="match status" value="1"/>
</dbReference>
<gene>
    <name evidence="1" type="ORF">AWW66_22985</name>
</gene>
<accession>A0A136PMU1</accession>
<name>A0A136PMU1_9ACTN</name>
<dbReference type="AlphaFoldDB" id="A0A136PMU1"/>
<organism evidence="1 2">
    <name type="scientific">Micromonospora rosaria</name>
    <dbReference type="NCBI Taxonomy" id="47874"/>
    <lineage>
        <taxon>Bacteria</taxon>
        <taxon>Bacillati</taxon>
        <taxon>Actinomycetota</taxon>
        <taxon>Actinomycetes</taxon>
        <taxon>Micromonosporales</taxon>
        <taxon>Micromonosporaceae</taxon>
        <taxon>Micromonospora</taxon>
    </lineage>
</organism>
<dbReference type="OrthoDB" id="3402203at2"/>
<evidence type="ECO:0000313" key="1">
    <source>
        <dbReference type="EMBL" id="KXK59678.1"/>
    </source>
</evidence>
<protein>
    <submittedName>
        <fullName evidence="1">Uncharacterized protein</fullName>
    </submittedName>
</protein>
<dbReference type="Proteomes" id="UP000070620">
    <property type="component" value="Unassembled WGS sequence"/>
</dbReference>
<reference evidence="1 2" key="1">
    <citation type="submission" date="2016-01" db="EMBL/GenBank/DDBJ databases">
        <title>Whole genome sequence and analysis of Micromonospora rosaria DSM 803, which can produce antibacterial substance rosamicin.</title>
        <authorList>
            <person name="Yang H."/>
            <person name="He X."/>
            <person name="Zhu D."/>
        </authorList>
    </citation>
    <scope>NUCLEOTIDE SEQUENCE [LARGE SCALE GENOMIC DNA]</scope>
    <source>
        <strain evidence="1 2">DSM 803</strain>
    </source>
</reference>
<sequence>MTTGQPAAVQIELEGGPTGLPPEIRRQWVPPDLPKVKIPYNGGYEHFERLDVEESGRLVFRWTYRSRIAE</sequence>